<dbReference type="AlphaFoldDB" id="A0AAV4U740"/>
<evidence type="ECO:0000313" key="1">
    <source>
        <dbReference type="EMBL" id="GIY53587.1"/>
    </source>
</evidence>
<proteinExistence type="predicted"/>
<accession>A0AAV4U740</accession>
<organism evidence="1 2">
    <name type="scientific">Caerostris darwini</name>
    <dbReference type="NCBI Taxonomy" id="1538125"/>
    <lineage>
        <taxon>Eukaryota</taxon>
        <taxon>Metazoa</taxon>
        <taxon>Ecdysozoa</taxon>
        <taxon>Arthropoda</taxon>
        <taxon>Chelicerata</taxon>
        <taxon>Arachnida</taxon>
        <taxon>Araneae</taxon>
        <taxon>Araneomorphae</taxon>
        <taxon>Entelegynae</taxon>
        <taxon>Araneoidea</taxon>
        <taxon>Araneidae</taxon>
        <taxon>Caerostris</taxon>
    </lineage>
</organism>
<dbReference type="Proteomes" id="UP001054837">
    <property type="component" value="Unassembled WGS sequence"/>
</dbReference>
<reference evidence="1 2" key="1">
    <citation type="submission" date="2021-06" db="EMBL/GenBank/DDBJ databases">
        <title>Caerostris darwini draft genome.</title>
        <authorList>
            <person name="Kono N."/>
            <person name="Arakawa K."/>
        </authorList>
    </citation>
    <scope>NUCLEOTIDE SEQUENCE [LARGE SCALE GENOMIC DNA]</scope>
</reference>
<keyword evidence="2" id="KW-1185">Reference proteome</keyword>
<protein>
    <submittedName>
        <fullName evidence="1">Uncharacterized protein</fullName>
    </submittedName>
</protein>
<dbReference type="EMBL" id="BPLQ01010785">
    <property type="protein sequence ID" value="GIY53587.1"/>
    <property type="molecule type" value="Genomic_DNA"/>
</dbReference>
<evidence type="ECO:0000313" key="2">
    <source>
        <dbReference type="Proteomes" id="UP001054837"/>
    </source>
</evidence>
<sequence>MIGWWSHFVYFPVRYIARQLRQRRLRFPFLKPLPRSVGQEERDLAPRIALVSPGQGEPHPHLVRVGVTGRRSRAPLSGMSETCSELLMAVGEWLAILIEVHRKRAWKRSHLPFSKYVLSFVFQLDYMLDIVW</sequence>
<gene>
    <name evidence="1" type="ORF">CDAR_58261</name>
</gene>
<comment type="caution">
    <text evidence="1">The sequence shown here is derived from an EMBL/GenBank/DDBJ whole genome shotgun (WGS) entry which is preliminary data.</text>
</comment>
<name>A0AAV4U740_9ARAC</name>